<keyword evidence="1" id="KW-0539">Nucleus</keyword>
<evidence type="ECO:0008006" key="4">
    <source>
        <dbReference type="Google" id="ProtNLM"/>
    </source>
</evidence>
<evidence type="ECO:0000313" key="2">
    <source>
        <dbReference type="EMBL" id="KAF2095066.1"/>
    </source>
</evidence>
<keyword evidence="3" id="KW-1185">Reference proteome</keyword>
<reference evidence="2" key="1">
    <citation type="journal article" date="2020" name="Stud. Mycol.">
        <title>101 Dothideomycetes genomes: a test case for predicting lifestyles and emergence of pathogens.</title>
        <authorList>
            <person name="Haridas S."/>
            <person name="Albert R."/>
            <person name="Binder M."/>
            <person name="Bloem J."/>
            <person name="Labutti K."/>
            <person name="Salamov A."/>
            <person name="Andreopoulos B."/>
            <person name="Baker S."/>
            <person name="Barry K."/>
            <person name="Bills G."/>
            <person name="Bluhm B."/>
            <person name="Cannon C."/>
            <person name="Castanera R."/>
            <person name="Culley D."/>
            <person name="Daum C."/>
            <person name="Ezra D."/>
            <person name="Gonzalez J."/>
            <person name="Henrissat B."/>
            <person name="Kuo A."/>
            <person name="Liang C."/>
            <person name="Lipzen A."/>
            <person name="Lutzoni F."/>
            <person name="Magnuson J."/>
            <person name="Mondo S."/>
            <person name="Nolan M."/>
            <person name="Ohm R."/>
            <person name="Pangilinan J."/>
            <person name="Park H.-J."/>
            <person name="Ramirez L."/>
            <person name="Alfaro M."/>
            <person name="Sun H."/>
            <person name="Tritt A."/>
            <person name="Yoshinaga Y."/>
            <person name="Zwiers L.-H."/>
            <person name="Turgeon B."/>
            <person name="Goodwin S."/>
            <person name="Spatafora J."/>
            <person name="Crous P."/>
            <person name="Grigoriev I."/>
        </authorList>
    </citation>
    <scope>NUCLEOTIDE SEQUENCE</scope>
    <source>
        <strain evidence="2">CBS 133067</strain>
    </source>
</reference>
<evidence type="ECO:0000256" key="1">
    <source>
        <dbReference type="ARBA" id="ARBA00023242"/>
    </source>
</evidence>
<dbReference type="InterPro" id="IPR001138">
    <property type="entry name" value="Zn2Cys6_DnaBD"/>
</dbReference>
<dbReference type="GO" id="GO:0000981">
    <property type="term" value="F:DNA-binding transcription factor activity, RNA polymerase II-specific"/>
    <property type="evidence" value="ECO:0007669"/>
    <property type="project" value="InterPro"/>
</dbReference>
<evidence type="ECO:0000313" key="3">
    <source>
        <dbReference type="Proteomes" id="UP000799772"/>
    </source>
</evidence>
<proteinExistence type="predicted"/>
<dbReference type="CDD" id="cd00067">
    <property type="entry name" value="GAL4"/>
    <property type="match status" value="1"/>
</dbReference>
<sequence length="462" mass="51932">MVYYGVMSKGCHRCRQRKVKACSIPCLICPGCLRCEKAKTKCPGFRNLTDVMFRDESERIIRKARKLEGDNQIEQPRPPIMQESLLEFAASLVSACAYRVLSQPVNEIGVQFFFSNYSCYEPPLSEAYHVWLTNAYREAPANHALRAAIEAAGMAGISNTFYAPEVASRSKEKYGQALAATKQALCDPAEAVADTTLITVILLGLFEFITLENWDHYDSWAAHMEGAITLLQLRGQGQFNYERGGQLFMQIRSQILYACMQRDTAAPQAFHQICYDFKTSAMGERRKTIAPVPLGDTCFRLLELRGAIKRGDITDPETIRDAAIAINRDLETWRATVPSSWRYTVIDVGDAPTCTYFEGKSHVYSNPWTAQVWNNWRTLRILVNQIILENCNVLDSADGSSALSLIRRLSTEICISAPNFMEAPRKNVVPIDVNPSLISFRRFLWTHVAAICRGTGAIKPLQ</sequence>
<dbReference type="AlphaFoldDB" id="A0A9P4M1W7"/>
<name>A0A9P4M1W7_9PEZI</name>
<comment type="caution">
    <text evidence="2">The sequence shown here is derived from an EMBL/GenBank/DDBJ whole genome shotgun (WGS) entry which is preliminary data.</text>
</comment>
<protein>
    <recommendedName>
        <fullName evidence="4">Zn(2)-C6 fungal-type domain-containing protein</fullName>
    </recommendedName>
</protein>
<organism evidence="2 3">
    <name type="scientific">Rhizodiscina lignyota</name>
    <dbReference type="NCBI Taxonomy" id="1504668"/>
    <lineage>
        <taxon>Eukaryota</taxon>
        <taxon>Fungi</taxon>
        <taxon>Dikarya</taxon>
        <taxon>Ascomycota</taxon>
        <taxon>Pezizomycotina</taxon>
        <taxon>Dothideomycetes</taxon>
        <taxon>Pleosporomycetidae</taxon>
        <taxon>Aulographales</taxon>
        <taxon>Rhizodiscinaceae</taxon>
        <taxon>Rhizodiscina</taxon>
    </lineage>
</organism>
<dbReference type="PANTHER" id="PTHR38791">
    <property type="entry name" value="ZN(II)2CYS6 TRANSCRIPTION FACTOR (EUROFUNG)-RELATED-RELATED"/>
    <property type="match status" value="1"/>
</dbReference>
<accession>A0A9P4M1W7</accession>
<dbReference type="Proteomes" id="UP000799772">
    <property type="component" value="Unassembled WGS sequence"/>
</dbReference>
<dbReference type="OrthoDB" id="5429770at2759"/>
<dbReference type="InterPro" id="IPR021858">
    <property type="entry name" value="Fun_TF"/>
</dbReference>
<dbReference type="EMBL" id="ML978132">
    <property type="protein sequence ID" value="KAF2095066.1"/>
    <property type="molecule type" value="Genomic_DNA"/>
</dbReference>
<gene>
    <name evidence="2" type="ORF">NA57DRAFT_44915</name>
</gene>
<dbReference type="Pfam" id="PF11951">
    <property type="entry name" value="Fungal_trans_2"/>
    <property type="match status" value="1"/>
</dbReference>
<dbReference type="GO" id="GO:0008270">
    <property type="term" value="F:zinc ion binding"/>
    <property type="evidence" value="ECO:0007669"/>
    <property type="project" value="InterPro"/>
</dbReference>
<dbReference type="InterPro" id="IPR053175">
    <property type="entry name" value="DHMBA_Reg_Transcription_Factor"/>
</dbReference>